<dbReference type="EMBL" id="CM000160">
    <property type="protein sequence ID" value="EDW97061.1"/>
    <property type="molecule type" value="Genomic_DNA"/>
</dbReference>
<dbReference type="SMR" id="B4PNP6"/>
<dbReference type="Gene3D" id="1.10.630.10">
    <property type="entry name" value="Cytochrome P450"/>
    <property type="match status" value="1"/>
</dbReference>
<dbReference type="GO" id="GO:0020037">
    <property type="term" value="F:heme binding"/>
    <property type="evidence" value="ECO:0007669"/>
    <property type="project" value="InterPro"/>
</dbReference>
<comment type="function">
    <text evidence="2">May be involved in the metabolism of insect hormones and in the breakdown of synthetic insecticides.</text>
</comment>
<dbReference type="SUPFAM" id="SSF48264">
    <property type="entry name" value="Cytochrome P450"/>
    <property type="match status" value="1"/>
</dbReference>
<dbReference type="InterPro" id="IPR050196">
    <property type="entry name" value="Cytochrome_P450_Monoox"/>
</dbReference>
<keyword evidence="17" id="KW-1185">Reference proteome</keyword>
<dbReference type="PhylomeDB" id="B4PNP6"/>
<evidence type="ECO:0000256" key="15">
    <source>
        <dbReference type="RuleBase" id="RU000461"/>
    </source>
</evidence>
<evidence type="ECO:0000256" key="8">
    <source>
        <dbReference type="ARBA" id="ARBA00022824"/>
    </source>
</evidence>
<keyword evidence="9" id="KW-0492">Microsome</keyword>
<evidence type="ECO:0000256" key="6">
    <source>
        <dbReference type="ARBA" id="ARBA00022617"/>
    </source>
</evidence>
<evidence type="ECO:0000256" key="10">
    <source>
        <dbReference type="ARBA" id="ARBA00023002"/>
    </source>
</evidence>
<accession>B4PNP6</accession>
<evidence type="ECO:0000256" key="5">
    <source>
        <dbReference type="ARBA" id="ARBA00010617"/>
    </source>
</evidence>
<dbReference type="PROSITE" id="PS00086">
    <property type="entry name" value="CYTOCHROME_P450"/>
    <property type="match status" value="1"/>
</dbReference>
<name>B4PNP6_DROYA</name>
<evidence type="ECO:0000256" key="4">
    <source>
        <dbReference type="ARBA" id="ARBA00004406"/>
    </source>
</evidence>
<evidence type="ECO:0000256" key="1">
    <source>
        <dbReference type="ARBA" id="ARBA00001971"/>
    </source>
</evidence>
<dbReference type="CDD" id="cd11057">
    <property type="entry name" value="CYP313-like"/>
    <property type="match status" value="1"/>
</dbReference>
<dbReference type="GO" id="GO:0004497">
    <property type="term" value="F:monooxygenase activity"/>
    <property type="evidence" value="ECO:0007669"/>
    <property type="project" value="UniProtKB-KW"/>
</dbReference>
<dbReference type="InterPro" id="IPR002401">
    <property type="entry name" value="Cyt_P450_E_grp-I"/>
</dbReference>
<dbReference type="GO" id="GO:0005789">
    <property type="term" value="C:endoplasmic reticulum membrane"/>
    <property type="evidence" value="ECO:0007669"/>
    <property type="project" value="UniProtKB-SubCell"/>
</dbReference>
<keyword evidence="7 14" id="KW-0479">Metal-binding</keyword>
<dbReference type="Proteomes" id="UP000002282">
    <property type="component" value="Chromosome 3R"/>
</dbReference>
<dbReference type="OrthoDB" id="1470350at2759"/>
<evidence type="ECO:0000256" key="12">
    <source>
        <dbReference type="ARBA" id="ARBA00023033"/>
    </source>
</evidence>
<keyword evidence="8" id="KW-0256">Endoplasmic reticulum</keyword>
<dbReference type="PANTHER" id="PTHR24291">
    <property type="entry name" value="CYTOCHROME P450 FAMILY 4"/>
    <property type="match status" value="1"/>
</dbReference>
<evidence type="ECO:0000256" key="7">
    <source>
        <dbReference type="ARBA" id="ARBA00022723"/>
    </source>
</evidence>
<evidence type="ECO:0000313" key="17">
    <source>
        <dbReference type="Proteomes" id="UP000002282"/>
    </source>
</evidence>
<gene>
    <name evidence="16" type="primary">Dyak\GE24536</name>
    <name evidence="16" type="synonym">dyak_GLEANR_8223</name>
    <name evidence="16" type="synonym">GE24536</name>
    <name evidence="16" type="ORF">Dyak_GE24536</name>
</gene>
<keyword evidence="12 15" id="KW-0503">Monooxygenase</keyword>
<dbReference type="OMA" id="FPEHQEM"/>
<dbReference type="eggNOG" id="KOG0157">
    <property type="taxonomic scope" value="Eukaryota"/>
</dbReference>
<dbReference type="InterPro" id="IPR001128">
    <property type="entry name" value="Cyt_P450"/>
</dbReference>
<comment type="cofactor">
    <cofactor evidence="1 14">
        <name>heme</name>
        <dbReference type="ChEBI" id="CHEBI:30413"/>
    </cofactor>
</comment>
<evidence type="ECO:0000256" key="3">
    <source>
        <dbReference type="ARBA" id="ARBA00004174"/>
    </source>
</evidence>
<keyword evidence="11 14" id="KW-0408">Iron</keyword>
<evidence type="ECO:0000256" key="13">
    <source>
        <dbReference type="ARBA" id="ARBA00023136"/>
    </source>
</evidence>
<sequence length="493" mass="56617">MIVMQLLIAASIILWSLFLWSRRKLYLLMLQLPGTMGLPLIGNSIRYLIIGKRNMSIRTRYMDRYGSTYLSWIGTTPILITRDPKIAEEVFTSPLCINRSSQTTNAMALSMGNGLLTLQGSKWLARRKQMNPAFKHSILVSFLPIFNAETDLLVSFFGSNVSKGEVDVLPDLIRWSFKIATQTTLGTDVTKDASFKDDTILKSYQSILRHTIINIFLPFVQNKIVSKLFGLERMRARDVSEINKMINNVLDKKMNSSPANNCESELRTVLHWALELFRNDEISLMELRAECSSMVLAAFETSAHTVYHALVLLAMFPEHQEMVFNEIQEHFPLAKHFEVTHTDLQQLVYLDRVLNETLRLMPSVPISARETLQDFPLSNGVVIPKGMLIVVDIFNTHRNSDYWGSEAAQFNPENFLPKKIQDRHPYAFVPFSKGKRNCIGWQYGLMSSKLALVKILRNYQLKTSFPYENLEFVDHMVMKMNQSPQLAFQRRTS</sequence>
<evidence type="ECO:0000256" key="11">
    <source>
        <dbReference type="ARBA" id="ARBA00023004"/>
    </source>
</evidence>
<dbReference type="Pfam" id="PF00067">
    <property type="entry name" value="p450"/>
    <property type="match status" value="1"/>
</dbReference>
<comment type="similarity">
    <text evidence="5 15">Belongs to the cytochrome P450 family.</text>
</comment>
<evidence type="ECO:0000256" key="9">
    <source>
        <dbReference type="ARBA" id="ARBA00022848"/>
    </source>
</evidence>
<reference evidence="16 17" key="2">
    <citation type="journal article" date="2007" name="PLoS Biol.">
        <title>Principles of genome evolution in the Drosophila melanogaster species group.</title>
        <authorList>
            <person name="Ranz J.M."/>
            <person name="Maurin D."/>
            <person name="Chan Y.S."/>
            <person name="von Grotthuss M."/>
            <person name="Hillier L.W."/>
            <person name="Roote J."/>
            <person name="Ashburner M."/>
            <person name="Bergman C.M."/>
        </authorList>
    </citation>
    <scope>NUCLEOTIDE SEQUENCE [LARGE SCALE GENOMIC DNA]</scope>
    <source>
        <strain evidence="17">Tai18E2 / Tucson 14021-0261.01</strain>
    </source>
</reference>
<reference evidence="16 17" key="1">
    <citation type="journal article" date="2007" name="Nature">
        <title>Evolution of genes and genomes on the Drosophila phylogeny.</title>
        <authorList>
            <consortium name="Drosophila 12 Genomes Consortium"/>
            <person name="Clark A.G."/>
            <person name="Eisen M.B."/>
            <person name="Smith D.R."/>
            <person name="Bergman C.M."/>
            <person name="Oliver B."/>
            <person name="Markow T.A."/>
            <person name="Kaufman T.C."/>
            <person name="Kellis M."/>
            <person name="Gelbart W."/>
            <person name="Iyer V.N."/>
            <person name="Pollard D.A."/>
            <person name="Sackton T.B."/>
            <person name="Larracuente A.M."/>
            <person name="Singh N.D."/>
            <person name="Abad J.P."/>
            <person name="Abt D.N."/>
            <person name="Adryan B."/>
            <person name="Aguade M."/>
            <person name="Akashi H."/>
            <person name="Anderson W.W."/>
            <person name="Aquadro C.F."/>
            <person name="Ardell D.H."/>
            <person name="Arguello R."/>
            <person name="Artieri C.G."/>
            <person name="Barbash D.A."/>
            <person name="Barker D."/>
            <person name="Barsanti P."/>
            <person name="Batterham P."/>
            <person name="Batzoglou S."/>
            <person name="Begun D."/>
            <person name="Bhutkar A."/>
            <person name="Blanco E."/>
            <person name="Bosak S.A."/>
            <person name="Bradley R.K."/>
            <person name="Brand A.D."/>
            <person name="Brent M.R."/>
            <person name="Brooks A.N."/>
            <person name="Brown R.H."/>
            <person name="Butlin R.K."/>
            <person name="Caggese C."/>
            <person name="Calvi B.R."/>
            <person name="Bernardo de Carvalho A."/>
            <person name="Caspi A."/>
            <person name="Castrezana S."/>
            <person name="Celniker S.E."/>
            <person name="Chang J.L."/>
            <person name="Chapple C."/>
            <person name="Chatterji S."/>
            <person name="Chinwalla A."/>
            <person name="Civetta A."/>
            <person name="Clifton S.W."/>
            <person name="Comeron J.M."/>
            <person name="Costello J.C."/>
            <person name="Coyne J.A."/>
            <person name="Daub J."/>
            <person name="David R.G."/>
            <person name="Delcher A.L."/>
            <person name="Delehaunty K."/>
            <person name="Do C.B."/>
            <person name="Ebling H."/>
            <person name="Edwards K."/>
            <person name="Eickbush T."/>
            <person name="Evans J.D."/>
            <person name="Filipski A."/>
            <person name="Findeiss S."/>
            <person name="Freyhult E."/>
            <person name="Fulton L."/>
            <person name="Fulton R."/>
            <person name="Garcia A.C."/>
            <person name="Gardiner A."/>
            <person name="Garfield D.A."/>
            <person name="Garvin B.E."/>
            <person name="Gibson G."/>
            <person name="Gilbert D."/>
            <person name="Gnerre S."/>
            <person name="Godfrey J."/>
            <person name="Good R."/>
            <person name="Gotea V."/>
            <person name="Gravely B."/>
            <person name="Greenberg A.J."/>
            <person name="Griffiths-Jones S."/>
            <person name="Gross S."/>
            <person name="Guigo R."/>
            <person name="Gustafson E.A."/>
            <person name="Haerty W."/>
            <person name="Hahn M.W."/>
            <person name="Halligan D.L."/>
            <person name="Halpern A.L."/>
            <person name="Halter G.M."/>
            <person name="Han M.V."/>
            <person name="Heger A."/>
            <person name="Hillier L."/>
            <person name="Hinrichs A.S."/>
            <person name="Holmes I."/>
            <person name="Hoskins R.A."/>
            <person name="Hubisz M.J."/>
            <person name="Hultmark D."/>
            <person name="Huntley M.A."/>
            <person name="Jaffe D.B."/>
            <person name="Jagadeeshan S."/>
            <person name="Jeck W.R."/>
            <person name="Johnson J."/>
            <person name="Jones C.D."/>
            <person name="Jordan W.C."/>
            <person name="Karpen G.H."/>
            <person name="Kataoka E."/>
            <person name="Keightley P.D."/>
            <person name="Kheradpour P."/>
            <person name="Kirkness E.F."/>
            <person name="Koerich L.B."/>
            <person name="Kristiansen K."/>
            <person name="Kudrna D."/>
            <person name="Kulathinal R.J."/>
            <person name="Kumar S."/>
            <person name="Kwok R."/>
            <person name="Lander E."/>
            <person name="Langley C.H."/>
            <person name="Lapoint R."/>
            <person name="Lazzaro B.P."/>
            <person name="Lee S.J."/>
            <person name="Levesque L."/>
            <person name="Li R."/>
            <person name="Lin C.F."/>
            <person name="Lin M.F."/>
            <person name="Lindblad-Toh K."/>
            <person name="Llopart A."/>
            <person name="Long M."/>
            <person name="Low L."/>
            <person name="Lozovsky E."/>
            <person name="Lu J."/>
            <person name="Luo M."/>
            <person name="Machado C.A."/>
            <person name="Makalowski W."/>
            <person name="Marzo M."/>
            <person name="Matsuda M."/>
            <person name="Matzkin L."/>
            <person name="McAllister B."/>
            <person name="McBride C.S."/>
            <person name="McKernan B."/>
            <person name="McKernan K."/>
            <person name="Mendez-Lago M."/>
            <person name="Minx P."/>
            <person name="Mollenhauer M.U."/>
            <person name="Montooth K."/>
            <person name="Mount S.M."/>
            <person name="Mu X."/>
            <person name="Myers E."/>
            <person name="Negre B."/>
            <person name="Newfeld S."/>
            <person name="Nielsen R."/>
            <person name="Noor M.A."/>
            <person name="O'Grady P."/>
            <person name="Pachter L."/>
            <person name="Papaceit M."/>
            <person name="Parisi M.J."/>
            <person name="Parisi M."/>
            <person name="Parts L."/>
            <person name="Pedersen J.S."/>
            <person name="Pesole G."/>
            <person name="Phillippy A.M."/>
            <person name="Ponting C.P."/>
            <person name="Pop M."/>
            <person name="Porcelli D."/>
            <person name="Powell J.R."/>
            <person name="Prohaska S."/>
            <person name="Pruitt K."/>
            <person name="Puig M."/>
            <person name="Quesneville H."/>
            <person name="Ram K.R."/>
            <person name="Rand D."/>
            <person name="Rasmussen M.D."/>
            <person name="Reed L.K."/>
            <person name="Reenan R."/>
            <person name="Reily A."/>
            <person name="Remington K.A."/>
            <person name="Rieger T.T."/>
            <person name="Ritchie M.G."/>
            <person name="Robin C."/>
            <person name="Rogers Y.H."/>
            <person name="Rohde C."/>
            <person name="Rozas J."/>
            <person name="Rubenfield M.J."/>
            <person name="Ruiz A."/>
            <person name="Russo S."/>
            <person name="Salzberg S.L."/>
            <person name="Sanchez-Gracia A."/>
            <person name="Saranga D.J."/>
            <person name="Sato H."/>
            <person name="Schaeffer S.W."/>
            <person name="Schatz M.C."/>
            <person name="Schlenke T."/>
            <person name="Schwartz R."/>
            <person name="Segarra C."/>
            <person name="Singh R.S."/>
            <person name="Sirot L."/>
            <person name="Sirota M."/>
            <person name="Sisneros N.B."/>
            <person name="Smith C.D."/>
            <person name="Smith T.F."/>
            <person name="Spieth J."/>
            <person name="Stage D.E."/>
            <person name="Stark A."/>
            <person name="Stephan W."/>
            <person name="Strausberg R.L."/>
            <person name="Strempel S."/>
            <person name="Sturgill D."/>
            <person name="Sutton G."/>
            <person name="Sutton G.G."/>
            <person name="Tao W."/>
            <person name="Teichmann S."/>
            <person name="Tobari Y.N."/>
            <person name="Tomimura Y."/>
            <person name="Tsolas J.M."/>
            <person name="Valente V.L."/>
            <person name="Venter E."/>
            <person name="Venter J.C."/>
            <person name="Vicario S."/>
            <person name="Vieira F.G."/>
            <person name="Vilella A.J."/>
            <person name="Villasante A."/>
            <person name="Walenz B."/>
            <person name="Wang J."/>
            <person name="Wasserman M."/>
            <person name="Watts T."/>
            <person name="Wilson D."/>
            <person name="Wilson R.K."/>
            <person name="Wing R.A."/>
            <person name="Wolfner M.F."/>
            <person name="Wong A."/>
            <person name="Wong G.K."/>
            <person name="Wu C.I."/>
            <person name="Wu G."/>
            <person name="Yamamoto D."/>
            <person name="Yang H.P."/>
            <person name="Yang S.P."/>
            <person name="Yorke J.A."/>
            <person name="Yoshida K."/>
            <person name="Zdobnov E."/>
            <person name="Zhang P."/>
            <person name="Zhang Y."/>
            <person name="Zimin A.V."/>
            <person name="Baldwin J."/>
            <person name="Abdouelleil A."/>
            <person name="Abdulkadir J."/>
            <person name="Abebe A."/>
            <person name="Abera B."/>
            <person name="Abreu J."/>
            <person name="Acer S.C."/>
            <person name="Aftuck L."/>
            <person name="Alexander A."/>
            <person name="An P."/>
            <person name="Anderson E."/>
            <person name="Anderson S."/>
            <person name="Arachi H."/>
            <person name="Azer M."/>
            <person name="Bachantsang P."/>
            <person name="Barry A."/>
            <person name="Bayul T."/>
            <person name="Berlin A."/>
            <person name="Bessette D."/>
            <person name="Bloom T."/>
            <person name="Blye J."/>
            <person name="Boguslavskiy L."/>
            <person name="Bonnet C."/>
            <person name="Boukhgalter B."/>
            <person name="Bourzgui I."/>
            <person name="Brown A."/>
            <person name="Cahill P."/>
            <person name="Channer S."/>
            <person name="Cheshatsang Y."/>
            <person name="Chuda L."/>
            <person name="Citroen M."/>
            <person name="Collymore A."/>
            <person name="Cooke P."/>
            <person name="Costello M."/>
            <person name="D'Aco K."/>
            <person name="Daza R."/>
            <person name="De Haan G."/>
            <person name="DeGray S."/>
            <person name="DeMaso C."/>
            <person name="Dhargay N."/>
            <person name="Dooley K."/>
            <person name="Dooley E."/>
            <person name="Doricent M."/>
            <person name="Dorje P."/>
            <person name="Dorjee K."/>
            <person name="Dupes A."/>
            <person name="Elong R."/>
            <person name="Falk J."/>
            <person name="Farina A."/>
            <person name="Faro S."/>
            <person name="Ferguson D."/>
            <person name="Fisher S."/>
            <person name="Foley C.D."/>
            <person name="Franke A."/>
            <person name="Friedrich D."/>
            <person name="Gadbois L."/>
            <person name="Gearin G."/>
            <person name="Gearin C.R."/>
            <person name="Giannoukos G."/>
            <person name="Goode T."/>
            <person name="Graham J."/>
            <person name="Grandbois E."/>
            <person name="Grewal S."/>
            <person name="Gyaltsen K."/>
            <person name="Hafez N."/>
            <person name="Hagos B."/>
            <person name="Hall J."/>
            <person name="Henson C."/>
            <person name="Hollinger A."/>
            <person name="Honan T."/>
            <person name="Huard M.D."/>
            <person name="Hughes L."/>
            <person name="Hurhula B."/>
            <person name="Husby M.E."/>
            <person name="Kamat A."/>
            <person name="Kanga B."/>
            <person name="Kashin S."/>
            <person name="Khazanovich D."/>
            <person name="Kisner P."/>
            <person name="Lance K."/>
            <person name="Lara M."/>
            <person name="Lee W."/>
            <person name="Lennon N."/>
            <person name="Letendre F."/>
            <person name="LeVine R."/>
            <person name="Lipovsky A."/>
            <person name="Liu X."/>
            <person name="Liu J."/>
            <person name="Liu S."/>
            <person name="Lokyitsang T."/>
            <person name="Lokyitsang Y."/>
            <person name="Lubonja R."/>
            <person name="Lui A."/>
            <person name="MacDonald P."/>
            <person name="Magnisalis V."/>
            <person name="Maru K."/>
            <person name="Matthews C."/>
            <person name="McCusker W."/>
            <person name="McDonough S."/>
            <person name="Mehta T."/>
            <person name="Meldrim J."/>
            <person name="Meneus L."/>
            <person name="Mihai O."/>
            <person name="Mihalev A."/>
            <person name="Mihova T."/>
            <person name="Mittelman R."/>
            <person name="Mlenga V."/>
            <person name="Montmayeur A."/>
            <person name="Mulrain L."/>
            <person name="Navidi A."/>
            <person name="Naylor J."/>
            <person name="Negash T."/>
            <person name="Nguyen T."/>
            <person name="Nguyen N."/>
            <person name="Nicol R."/>
            <person name="Norbu C."/>
            <person name="Norbu N."/>
            <person name="Novod N."/>
            <person name="O'Neill B."/>
            <person name="Osman S."/>
            <person name="Markiewicz E."/>
            <person name="Oyono O.L."/>
            <person name="Patti C."/>
            <person name="Phunkhang P."/>
            <person name="Pierre F."/>
            <person name="Priest M."/>
            <person name="Raghuraman S."/>
            <person name="Rege F."/>
            <person name="Reyes R."/>
            <person name="Rise C."/>
            <person name="Rogov P."/>
            <person name="Ross K."/>
            <person name="Ryan E."/>
            <person name="Settipalli S."/>
            <person name="Shea T."/>
            <person name="Sherpa N."/>
            <person name="Shi L."/>
            <person name="Shih D."/>
            <person name="Sparrow T."/>
            <person name="Spaulding J."/>
            <person name="Stalker J."/>
            <person name="Stange-Thomann N."/>
            <person name="Stavropoulos S."/>
            <person name="Stone C."/>
            <person name="Strader C."/>
            <person name="Tesfaye S."/>
            <person name="Thomson T."/>
            <person name="Thoulutsang Y."/>
            <person name="Thoulutsang D."/>
            <person name="Topham K."/>
            <person name="Topping I."/>
            <person name="Tsamla T."/>
            <person name="Vassiliev H."/>
            <person name="Vo A."/>
            <person name="Wangchuk T."/>
            <person name="Wangdi T."/>
            <person name="Weiand M."/>
            <person name="Wilkinson J."/>
            <person name="Wilson A."/>
            <person name="Yadav S."/>
            <person name="Young G."/>
            <person name="Yu Q."/>
            <person name="Zembek L."/>
            <person name="Zhong D."/>
            <person name="Zimmer A."/>
            <person name="Zwirko Z."/>
            <person name="Jaffe D.B."/>
            <person name="Alvarez P."/>
            <person name="Brockman W."/>
            <person name="Butler J."/>
            <person name="Chin C."/>
            <person name="Gnerre S."/>
            <person name="Grabherr M."/>
            <person name="Kleber M."/>
            <person name="Mauceli E."/>
            <person name="MacCallum I."/>
        </authorList>
    </citation>
    <scope>NUCLEOTIDE SEQUENCE [LARGE SCALE GENOMIC DNA]</scope>
    <source>
        <strain evidence="17">Tai18E2 / Tucson 14021-0261.01</strain>
    </source>
</reference>
<feature type="binding site" description="axial binding residue" evidence="14">
    <location>
        <position position="438"/>
    </location>
    <ligand>
        <name>heme</name>
        <dbReference type="ChEBI" id="CHEBI:30413"/>
    </ligand>
    <ligandPart>
        <name>Fe</name>
        <dbReference type="ChEBI" id="CHEBI:18248"/>
    </ligandPart>
</feature>
<keyword evidence="13" id="KW-0472">Membrane</keyword>
<proteinExistence type="inferred from homology"/>
<evidence type="ECO:0000256" key="14">
    <source>
        <dbReference type="PIRSR" id="PIRSR602401-1"/>
    </source>
</evidence>
<keyword evidence="10 15" id="KW-0560">Oxidoreductase</keyword>
<keyword evidence="6 14" id="KW-0349">Heme</keyword>
<dbReference type="GO" id="GO:0016705">
    <property type="term" value="F:oxidoreductase activity, acting on paired donors, with incorporation or reduction of molecular oxygen"/>
    <property type="evidence" value="ECO:0007669"/>
    <property type="project" value="InterPro"/>
</dbReference>
<dbReference type="AlphaFoldDB" id="B4PNP6"/>
<comment type="subcellular location">
    <subcellularLocation>
        <location evidence="4">Endoplasmic reticulum membrane</location>
        <topology evidence="4">Peripheral membrane protein</topology>
    </subcellularLocation>
    <subcellularLocation>
        <location evidence="3">Microsome membrane</location>
        <topology evidence="3">Peripheral membrane protein</topology>
    </subcellularLocation>
</comment>
<evidence type="ECO:0000256" key="2">
    <source>
        <dbReference type="ARBA" id="ARBA00003690"/>
    </source>
</evidence>
<dbReference type="PANTHER" id="PTHR24291:SF189">
    <property type="entry name" value="CYTOCHROME P450 4C3-RELATED"/>
    <property type="match status" value="1"/>
</dbReference>
<dbReference type="PRINTS" id="PR00463">
    <property type="entry name" value="EP450I"/>
</dbReference>
<evidence type="ECO:0000313" key="16">
    <source>
        <dbReference type="EMBL" id="EDW97061.1"/>
    </source>
</evidence>
<organism evidence="16 17">
    <name type="scientific">Drosophila yakuba</name>
    <name type="common">Fruit fly</name>
    <dbReference type="NCBI Taxonomy" id="7245"/>
    <lineage>
        <taxon>Eukaryota</taxon>
        <taxon>Metazoa</taxon>
        <taxon>Ecdysozoa</taxon>
        <taxon>Arthropoda</taxon>
        <taxon>Hexapoda</taxon>
        <taxon>Insecta</taxon>
        <taxon>Pterygota</taxon>
        <taxon>Neoptera</taxon>
        <taxon>Endopterygota</taxon>
        <taxon>Diptera</taxon>
        <taxon>Brachycera</taxon>
        <taxon>Muscomorpha</taxon>
        <taxon>Ephydroidea</taxon>
        <taxon>Drosophilidae</taxon>
        <taxon>Drosophila</taxon>
        <taxon>Sophophora</taxon>
    </lineage>
</organism>
<dbReference type="InterPro" id="IPR017972">
    <property type="entry name" value="Cyt_P450_CS"/>
</dbReference>
<dbReference type="GO" id="GO:0005506">
    <property type="term" value="F:iron ion binding"/>
    <property type="evidence" value="ECO:0007669"/>
    <property type="project" value="InterPro"/>
</dbReference>
<dbReference type="KEGG" id="dya:Dyak_GE24536"/>
<dbReference type="PRINTS" id="PR00385">
    <property type="entry name" value="P450"/>
</dbReference>
<dbReference type="InterPro" id="IPR036396">
    <property type="entry name" value="Cyt_P450_sf"/>
</dbReference>
<dbReference type="HOGENOM" id="CLU_001570_5_1_1"/>
<protein>
    <submittedName>
        <fullName evidence="16">Uncharacterized protein</fullName>
    </submittedName>
</protein>